<accession>A0AAJ0H8H6</accession>
<evidence type="ECO:0000256" key="2">
    <source>
        <dbReference type="ARBA" id="ARBA00008130"/>
    </source>
</evidence>
<dbReference type="CDD" id="cd15239">
    <property type="entry name" value="7tm_YRO2_fungal-like"/>
    <property type="match status" value="1"/>
</dbReference>
<evidence type="ECO:0000256" key="6">
    <source>
        <dbReference type="SAM" id="Phobius"/>
    </source>
</evidence>
<dbReference type="InterPro" id="IPR001425">
    <property type="entry name" value="Arc/bac/fun_rhodopsins"/>
</dbReference>
<keyword evidence="4 6" id="KW-1133">Transmembrane helix</keyword>
<evidence type="ECO:0000256" key="5">
    <source>
        <dbReference type="ARBA" id="ARBA00023136"/>
    </source>
</evidence>
<dbReference type="PANTHER" id="PTHR28286">
    <property type="match status" value="1"/>
</dbReference>
<evidence type="ECO:0000256" key="3">
    <source>
        <dbReference type="ARBA" id="ARBA00022692"/>
    </source>
</evidence>
<dbReference type="GO" id="GO:0005886">
    <property type="term" value="C:plasma membrane"/>
    <property type="evidence" value="ECO:0007669"/>
    <property type="project" value="TreeGrafter"/>
</dbReference>
<dbReference type="AlphaFoldDB" id="A0AAJ0H8H6"/>
<comment type="caution">
    <text evidence="7">The sequence shown here is derived from an EMBL/GenBank/DDBJ whole genome shotgun (WGS) entry which is preliminary data.</text>
</comment>
<dbReference type="SUPFAM" id="SSF81321">
    <property type="entry name" value="Family A G protein-coupled receptor-like"/>
    <property type="match status" value="1"/>
</dbReference>
<dbReference type="Proteomes" id="UP001275084">
    <property type="component" value="Unassembled WGS sequence"/>
</dbReference>
<evidence type="ECO:0000313" key="7">
    <source>
        <dbReference type="EMBL" id="KAK3343747.1"/>
    </source>
</evidence>
<keyword evidence="8" id="KW-1185">Reference proteome</keyword>
<dbReference type="SMART" id="SM01021">
    <property type="entry name" value="Bac_rhodopsin"/>
    <property type="match status" value="1"/>
</dbReference>
<dbReference type="Gene3D" id="1.20.1070.10">
    <property type="entry name" value="Rhodopsin 7-helix transmembrane proteins"/>
    <property type="match status" value="1"/>
</dbReference>
<comment type="similarity">
    <text evidence="2">Belongs to the archaeal/bacterial/fungal opsin family.</text>
</comment>
<keyword evidence="7" id="KW-0346">Stress response</keyword>
<feature type="transmembrane region" description="Helical" evidence="6">
    <location>
        <begin position="156"/>
        <end position="178"/>
    </location>
</feature>
<proteinExistence type="inferred from homology"/>
<keyword evidence="5 6" id="KW-0472">Membrane</keyword>
<evidence type="ECO:0000256" key="4">
    <source>
        <dbReference type="ARBA" id="ARBA00022989"/>
    </source>
</evidence>
<evidence type="ECO:0000313" key="8">
    <source>
        <dbReference type="Proteomes" id="UP001275084"/>
    </source>
</evidence>
<dbReference type="GO" id="GO:0005783">
    <property type="term" value="C:endoplasmic reticulum"/>
    <property type="evidence" value="ECO:0007669"/>
    <property type="project" value="TreeGrafter"/>
</dbReference>
<feature type="transmembrane region" description="Helical" evidence="6">
    <location>
        <begin position="58"/>
        <end position="76"/>
    </location>
</feature>
<feature type="transmembrane region" description="Helical" evidence="6">
    <location>
        <begin position="190"/>
        <end position="211"/>
    </location>
</feature>
<dbReference type="PRINTS" id="PR00251">
    <property type="entry name" value="BACTRLOPSIN"/>
</dbReference>
<gene>
    <name evidence="7" type="ORF">B0T25DRAFT_306018</name>
</gene>
<organism evidence="7 8">
    <name type="scientific">Lasiosphaeria hispida</name>
    <dbReference type="NCBI Taxonomy" id="260671"/>
    <lineage>
        <taxon>Eukaryota</taxon>
        <taxon>Fungi</taxon>
        <taxon>Dikarya</taxon>
        <taxon>Ascomycota</taxon>
        <taxon>Pezizomycotina</taxon>
        <taxon>Sordariomycetes</taxon>
        <taxon>Sordariomycetidae</taxon>
        <taxon>Sordariales</taxon>
        <taxon>Lasiosphaeriaceae</taxon>
        <taxon>Lasiosphaeria</taxon>
    </lineage>
</organism>
<feature type="transmembrane region" description="Helical" evidence="6">
    <location>
        <begin position="129"/>
        <end position="150"/>
    </location>
</feature>
<dbReference type="EMBL" id="JAUIQD010000007">
    <property type="protein sequence ID" value="KAK3343747.1"/>
    <property type="molecule type" value="Genomic_DNA"/>
</dbReference>
<keyword evidence="3 6" id="KW-0812">Transmembrane</keyword>
<feature type="transmembrane region" description="Helical" evidence="6">
    <location>
        <begin position="30"/>
        <end position="51"/>
    </location>
</feature>
<feature type="transmembrane region" description="Helical" evidence="6">
    <location>
        <begin position="223"/>
        <end position="244"/>
    </location>
</feature>
<name>A0AAJ0H8H6_9PEZI</name>
<reference evidence="7" key="2">
    <citation type="submission" date="2023-06" db="EMBL/GenBank/DDBJ databases">
        <authorList>
            <consortium name="Lawrence Berkeley National Laboratory"/>
            <person name="Haridas S."/>
            <person name="Hensen N."/>
            <person name="Bonometti L."/>
            <person name="Westerberg I."/>
            <person name="Brannstrom I.O."/>
            <person name="Guillou S."/>
            <person name="Cros-Aarteil S."/>
            <person name="Calhoun S."/>
            <person name="Kuo A."/>
            <person name="Mondo S."/>
            <person name="Pangilinan J."/>
            <person name="Riley R."/>
            <person name="Labutti K."/>
            <person name="Andreopoulos B."/>
            <person name="Lipzen A."/>
            <person name="Chen C."/>
            <person name="Yanf M."/>
            <person name="Daum C."/>
            <person name="Ng V."/>
            <person name="Clum A."/>
            <person name="Steindorff A."/>
            <person name="Ohm R."/>
            <person name="Martin F."/>
            <person name="Silar P."/>
            <person name="Natvig D."/>
            <person name="Lalanne C."/>
            <person name="Gautier V."/>
            <person name="Ament-Velasquez S.L."/>
            <person name="Kruys A."/>
            <person name="Hutchinson M.I."/>
            <person name="Powell A.J."/>
            <person name="Barry K."/>
            <person name="Miller A.N."/>
            <person name="Grigoriev I.V."/>
            <person name="Debuchy R."/>
            <person name="Gladieux P."/>
            <person name="Thoren M.H."/>
            <person name="Johannesson H."/>
        </authorList>
    </citation>
    <scope>NUCLEOTIDE SEQUENCE</scope>
    <source>
        <strain evidence="7">CBS 955.72</strain>
    </source>
</reference>
<reference evidence="7" key="1">
    <citation type="journal article" date="2023" name="Mol. Phylogenet. Evol.">
        <title>Genome-scale phylogeny and comparative genomics of the fungal order Sordariales.</title>
        <authorList>
            <person name="Hensen N."/>
            <person name="Bonometti L."/>
            <person name="Westerberg I."/>
            <person name="Brannstrom I.O."/>
            <person name="Guillou S."/>
            <person name="Cros-Aarteil S."/>
            <person name="Calhoun S."/>
            <person name="Haridas S."/>
            <person name="Kuo A."/>
            <person name="Mondo S."/>
            <person name="Pangilinan J."/>
            <person name="Riley R."/>
            <person name="LaButti K."/>
            <person name="Andreopoulos B."/>
            <person name="Lipzen A."/>
            <person name="Chen C."/>
            <person name="Yan M."/>
            <person name="Daum C."/>
            <person name="Ng V."/>
            <person name="Clum A."/>
            <person name="Steindorff A."/>
            <person name="Ohm R.A."/>
            <person name="Martin F."/>
            <person name="Silar P."/>
            <person name="Natvig D.O."/>
            <person name="Lalanne C."/>
            <person name="Gautier V."/>
            <person name="Ament-Velasquez S.L."/>
            <person name="Kruys A."/>
            <person name="Hutchinson M.I."/>
            <person name="Powell A.J."/>
            <person name="Barry K."/>
            <person name="Miller A.N."/>
            <person name="Grigoriev I.V."/>
            <person name="Debuchy R."/>
            <person name="Gladieux P."/>
            <person name="Hiltunen Thoren M."/>
            <person name="Johannesson H."/>
        </authorList>
    </citation>
    <scope>NUCLEOTIDE SEQUENCE</scope>
    <source>
        <strain evidence="7">CBS 955.72</strain>
    </source>
</reference>
<dbReference type="InterPro" id="IPR043476">
    <property type="entry name" value="Yro2-like_7TM"/>
</dbReference>
<sequence length="291" mass="32069">MAFLTARVNDALEINPPEGDQYLTVNGSNWLWTVTAVYVVSFLAIYGLSFIAPKGEKFFHYLFTVANLVGAITYYAQASDLAWSLVDTTNSFYNGATYQLFFAKYILWVVSFPTAILALGVLSGVAWTTIIFNIFLAWTWIIGYLVAAYTETSYKWGFFGFATAAYIFLAVSTLADGLKSATRVGVRGDYLKLAGWLNLLWILYPIAWGLTDGGNRIKLTSSFIFFGILDVLMIPVLTFAVVVLSRKWDFGKLNIAFTQYGRVAKTEGVFPEKEVLATPAAAAAPTGEQAA</sequence>
<feature type="transmembrane region" description="Helical" evidence="6">
    <location>
        <begin position="96"/>
        <end position="122"/>
    </location>
</feature>
<evidence type="ECO:0000256" key="1">
    <source>
        <dbReference type="ARBA" id="ARBA00004141"/>
    </source>
</evidence>
<dbReference type="PANTHER" id="PTHR28286:SF1">
    <property type="entry name" value="30 KDA HEAT SHOCK PROTEIN-RELATED"/>
    <property type="match status" value="1"/>
</dbReference>
<comment type="subcellular location">
    <subcellularLocation>
        <location evidence="1">Membrane</location>
        <topology evidence="1">Multi-pass membrane protein</topology>
    </subcellularLocation>
</comment>
<protein>
    <submittedName>
        <fullName evidence="7">Heat shock protein 30</fullName>
    </submittedName>
</protein>